<proteinExistence type="predicted"/>
<protein>
    <recommendedName>
        <fullName evidence="10">YebO-like protein</fullName>
    </recommendedName>
</protein>
<evidence type="ECO:0000256" key="5">
    <source>
        <dbReference type="ARBA" id="ARBA00023136"/>
    </source>
</evidence>
<dbReference type="EMBL" id="CGIG01000001">
    <property type="protein sequence ID" value="CPR20463.1"/>
    <property type="molecule type" value="Genomic_DNA"/>
</dbReference>
<evidence type="ECO:0000313" key="8">
    <source>
        <dbReference type="EMBL" id="CPR20463.1"/>
    </source>
</evidence>
<name>A0A0G4K132_9GAMM</name>
<evidence type="ECO:0000256" key="4">
    <source>
        <dbReference type="ARBA" id="ARBA00022989"/>
    </source>
</evidence>
<feature type="coiled-coil region" evidence="6">
    <location>
        <begin position="39"/>
        <end position="66"/>
    </location>
</feature>
<evidence type="ECO:0000256" key="2">
    <source>
        <dbReference type="ARBA" id="ARBA00022475"/>
    </source>
</evidence>
<keyword evidence="2" id="KW-1003">Cell membrane</keyword>
<reference evidence="9" key="1">
    <citation type="submission" date="2015-01" db="EMBL/GenBank/DDBJ databases">
        <authorList>
            <person name="Paterson Steve"/>
        </authorList>
    </citation>
    <scope>NUCLEOTIDE SEQUENCE [LARGE SCALE GENOMIC DNA]</scope>
    <source>
        <strain evidence="9">OBR1</strain>
    </source>
</reference>
<gene>
    <name evidence="8" type="ORF">BN1221_04334c</name>
</gene>
<feature type="transmembrane region" description="Helical" evidence="7">
    <location>
        <begin position="18"/>
        <end position="35"/>
    </location>
</feature>
<dbReference type="GO" id="GO:0005886">
    <property type="term" value="C:plasma membrane"/>
    <property type="evidence" value="ECO:0007669"/>
    <property type="project" value="UniProtKB-SubCell"/>
</dbReference>
<keyword evidence="3 7" id="KW-0812">Transmembrane</keyword>
<evidence type="ECO:0000256" key="6">
    <source>
        <dbReference type="SAM" id="Coils"/>
    </source>
</evidence>
<comment type="subcellular location">
    <subcellularLocation>
        <location evidence="1">Cell membrane</location>
        <topology evidence="1">Single-pass membrane protein</topology>
    </subcellularLocation>
</comment>
<keyword evidence="9" id="KW-1185">Reference proteome</keyword>
<organism evidence="8 9">
    <name type="scientific">Brenneria goodwinii</name>
    <dbReference type="NCBI Taxonomy" id="1109412"/>
    <lineage>
        <taxon>Bacteria</taxon>
        <taxon>Pseudomonadati</taxon>
        <taxon>Pseudomonadota</taxon>
        <taxon>Gammaproteobacteria</taxon>
        <taxon>Enterobacterales</taxon>
        <taxon>Pectobacteriaceae</taxon>
        <taxon>Brenneria</taxon>
    </lineage>
</organism>
<evidence type="ECO:0000256" key="3">
    <source>
        <dbReference type="ARBA" id="ARBA00022692"/>
    </source>
</evidence>
<dbReference type="InterPro" id="IPR025594">
    <property type="entry name" value="YebO"/>
</dbReference>
<evidence type="ECO:0000313" key="9">
    <source>
        <dbReference type="Proteomes" id="UP000044377"/>
    </source>
</evidence>
<dbReference type="Proteomes" id="UP000044377">
    <property type="component" value="Unassembled WGS sequence"/>
</dbReference>
<evidence type="ECO:0000256" key="7">
    <source>
        <dbReference type="SAM" id="Phobius"/>
    </source>
</evidence>
<sequence>MVVWLIVMSGIGVNTLEMLFAIVVALLILLVWFFLNRASVRANEQIKLLRQIVEQQKQQLELLKQVAPKQNVESADNSQGQDDVALEFKDIIPER</sequence>
<keyword evidence="6" id="KW-0175">Coiled coil</keyword>
<dbReference type="AlphaFoldDB" id="A0A0G4K132"/>
<accession>A0A0G4K132</accession>
<dbReference type="Pfam" id="PF13974">
    <property type="entry name" value="YebO"/>
    <property type="match status" value="1"/>
</dbReference>
<evidence type="ECO:0000256" key="1">
    <source>
        <dbReference type="ARBA" id="ARBA00004162"/>
    </source>
</evidence>
<keyword evidence="5 7" id="KW-0472">Membrane</keyword>
<evidence type="ECO:0008006" key="10">
    <source>
        <dbReference type="Google" id="ProtNLM"/>
    </source>
</evidence>
<keyword evidence="4 7" id="KW-1133">Transmembrane helix</keyword>